<evidence type="ECO:0000313" key="3">
    <source>
        <dbReference type="EMBL" id="KAF5455031.1"/>
    </source>
</evidence>
<evidence type="ECO:0000313" key="4">
    <source>
        <dbReference type="Proteomes" id="UP000619265"/>
    </source>
</evidence>
<feature type="domain" description="Amidase" evidence="1">
    <location>
        <begin position="266"/>
        <end position="313"/>
    </location>
</feature>
<sequence length="344" mass="39418">METGDDILSFLFRCHGLPSYPFTREAILGDPVQYRWMYPFERYLGKFKQYVKNKVRPKGSIPEAYIHTECLTFCSMYLKDVETRFSSADRNIYVDEEETIDGFRIFNQKVRPLDIASNVQLEDKLSKAAIWYVLNNCAEIGPYIEEHYEKCKMQHPNCIDHTHQTEFPTWFKQREHRTSHPLNVSDDLYALACRPAHWVASYATCGPACWASNSFGLKFFLVAEESKKDAHCCFFHCHIPWLSDHIIGVALLISDFYFFIHLLKFISWDNKHYGTLENPAASGRLPGGSSSGAVVVANLVDFSLGVDTVGGSVDFVKYTDEEYEKSRDSAISMKSPPFSIKADM</sequence>
<dbReference type="Gene3D" id="3.90.1300.10">
    <property type="entry name" value="Amidase signature (AS) domain"/>
    <property type="match status" value="1"/>
</dbReference>
<dbReference type="InterPro" id="IPR023631">
    <property type="entry name" value="Amidase_dom"/>
</dbReference>
<dbReference type="InterPro" id="IPR025452">
    <property type="entry name" value="DUF4218"/>
</dbReference>
<proteinExistence type="predicted"/>
<dbReference type="Gramene" id="Jr11_12560_p1">
    <property type="protein sequence ID" value="cds.Jr11_12560_p1"/>
    <property type="gene ID" value="Jr11_12560"/>
</dbReference>
<evidence type="ECO:0000259" key="2">
    <source>
        <dbReference type="Pfam" id="PF13960"/>
    </source>
</evidence>
<dbReference type="PANTHER" id="PTHR48258">
    <property type="entry name" value="DUF4218 DOMAIN-CONTAINING PROTEIN-RELATED"/>
    <property type="match status" value="1"/>
</dbReference>
<dbReference type="PANTHER" id="PTHR48258:SF6">
    <property type="entry name" value="LEUCINE-RICH REPEAT DOMAIN, L DOMAIN-CONTAINING PROTEIN"/>
    <property type="match status" value="1"/>
</dbReference>
<organism evidence="3 4">
    <name type="scientific">Juglans regia</name>
    <name type="common">English walnut</name>
    <dbReference type="NCBI Taxonomy" id="51240"/>
    <lineage>
        <taxon>Eukaryota</taxon>
        <taxon>Viridiplantae</taxon>
        <taxon>Streptophyta</taxon>
        <taxon>Embryophyta</taxon>
        <taxon>Tracheophyta</taxon>
        <taxon>Spermatophyta</taxon>
        <taxon>Magnoliopsida</taxon>
        <taxon>eudicotyledons</taxon>
        <taxon>Gunneridae</taxon>
        <taxon>Pentapetalae</taxon>
        <taxon>rosids</taxon>
        <taxon>fabids</taxon>
        <taxon>Fagales</taxon>
        <taxon>Juglandaceae</taxon>
        <taxon>Juglans</taxon>
    </lineage>
</organism>
<evidence type="ECO:0000259" key="1">
    <source>
        <dbReference type="Pfam" id="PF01425"/>
    </source>
</evidence>
<dbReference type="SUPFAM" id="SSF75304">
    <property type="entry name" value="Amidase signature (AS) enzymes"/>
    <property type="match status" value="1"/>
</dbReference>
<gene>
    <name evidence="3" type="ORF">F2P56_024650</name>
</gene>
<dbReference type="Pfam" id="PF01425">
    <property type="entry name" value="Amidase"/>
    <property type="match status" value="1"/>
</dbReference>
<evidence type="ECO:0008006" key="5">
    <source>
        <dbReference type="Google" id="ProtNLM"/>
    </source>
</evidence>
<dbReference type="Pfam" id="PF13960">
    <property type="entry name" value="DUF4218"/>
    <property type="match status" value="1"/>
</dbReference>
<dbReference type="InterPro" id="IPR036928">
    <property type="entry name" value="AS_sf"/>
</dbReference>
<reference evidence="3" key="2">
    <citation type="submission" date="2020-03" db="EMBL/GenBank/DDBJ databases">
        <title>Walnut 2.0.</title>
        <authorList>
            <person name="Marrano A."/>
            <person name="Britton M."/>
            <person name="Zimin A.V."/>
            <person name="Zaini P.A."/>
            <person name="Workman R."/>
            <person name="Puiu D."/>
            <person name="Bianco L."/>
            <person name="Allen B.J."/>
            <person name="Troggio M."/>
            <person name="Leslie C.A."/>
            <person name="Timp W."/>
            <person name="Dendekar A."/>
            <person name="Salzberg S.L."/>
            <person name="Neale D.B."/>
        </authorList>
    </citation>
    <scope>NUCLEOTIDE SEQUENCE</scope>
    <source>
        <tissue evidence="3">Leaves</tissue>
    </source>
</reference>
<name>A0A833TT14_JUGRE</name>
<dbReference type="AlphaFoldDB" id="A0A833TT14"/>
<accession>A0A833TT14</accession>
<reference evidence="3" key="1">
    <citation type="submission" date="2015-10" db="EMBL/GenBank/DDBJ databases">
        <authorList>
            <person name="Martinez-Garcia P.J."/>
            <person name="Crepeau M.W."/>
            <person name="Puiu D."/>
            <person name="Gonzalez-Ibeas D."/>
            <person name="Whalen J."/>
            <person name="Stevens K."/>
            <person name="Paul R."/>
            <person name="Butterfield T."/>
            <person name="Britton M."/>
            <person name="Reagan R."/>
            <person name="Chakraborty S."/>
            <person name="Walawage S.L."/>
            <person name="Vasquez-Gross H.A."/>
            <person name="Cardeno C."/>
            <person name="Famula R."/>
            <person name="Pratt K."/>
            <person name="Kuruganti S."/>
            <person name="Aradhya M.K."/>
            <person name="Leslie C.A."/>
            <person name="Dandekar A.M."/>
            <person name="Salzberg S.L."/>
            <person name="Wegrzyn J.L."/>
            <person name="Langley C.H."/>
            <person name="Neale D.B."/>
        </authorList>
    </citation>
    <scope>NUCLEOTIDE SEQUENCE</scope>
    <source>
        <tissue evidence="3">Leaves</tissue>
    </source>
</reference>
<protein>
    <recommendedName>
        <fullName evidence="5">DUF4218 domain-containing protein</fullName>
    </recommendedName>
</protein>
<dbReference type="Proteomes" id="UP000619265">
    <property type="component" value="Unassembled WGS sequence"/>
</dbReference>
<dbReference type="EMBL" id="LIHL02000011">
    <property type="protein sequence ID" value="KAF5455031.1"/>
    <property type="molecule type" value="Genomic_DNA"/>
</dbReference>
<comment type="caution">
    <text evidence="3">The sequence shown here is derived from an EMBL/GenBank/DDBJ whole genome shotgun (WGS) entry which is preliminary data.</text>
</comment>
<feature type="domain" description="DUF4218" evidence="2">
    <location>
        <begin position="23"/>
        <end position="91"/>
    </location>
</feature>